<dbReference type="EMBL" id="JBEHCU010000616">
    <property type="protein sequence ID" value="KAL1404264.1"/>
    <property type="molecule type" value="Genomic_DNA"/>
</dbReference>
<reference evidence="1 2" key="1">
    <citation type="submission" date="2024-05" db="EMBL/GenBank/DDBJ databases">
        <title>Culex pipiens pipiens assembly and annotation.</title>
        <authorList>
            <person name="Alout H."/>
            <person name="Durand T."/>
        </authorList>
    </citation>
    <scope>NUCLEOTIDE SEQUENCE [LARGE SCALE GENOMIC DNA]</scope>
    <source>
        <strain evidence="1">HA-2024</strain>
        <tissue evidence="1">Whole body</tissue>
    </source>
</reference>
<name>A0ABD1E1E1_CULPP</name>
<evidence type="ECO:0000313" key="2">
    <source>
        <dbReference type="Proteomes" id="UP001562425"/>
    </source>
</evidence>
<comment type="caution">
    <text evidence="1">The sequence shown here is derived from an EMBL/GenBank/DDBJ whole genome shotgun (WGS) entry which is preliminary data.</text>
</comment>
<keyword evidence="2" id="KW-1185">Reference proteome</keyword>
<dbReference type="Proteomes" id="UP001562425">
    <property type="component" value="Unassembled WGS sequence"/>
</dbReference>
<accession>A0ABD1E1E1</accession>
<feature type="non-terminal residue" evidence="1">
    <location>
        <position position="126"/>
    </location>
</feature>
<organism evidence="1 2">
    <name type="scientific">Culex pipiens pipiens</name>
    <name type="common">Northern house mosquito</name>
    <dbReference type="NCBI Taxonomy" id="38569"/>
    <lineage>
        <taxon>Eukaryota</taxon>
        <taxon>Metazoa</taxon>
        <taxon>Ecdysozoa</taxon>
        <taxon>Arthropoda</taxon>
        <taxon>Hexapoda</taxon>
        <taxon>Insecta</taxon>
        <taxon>Pterygota</taxon>
        <taxon>Neoptera</taxon>
        <taxon>Endopterygota</taxon>
        <taxon>Diptera</taxon>
        <taxon>Nematocera</taxon>
        <taxon>Culicoidea</taxon>
        <taxon>Culicidae</taxon>
        <taxon>Culicinae</taxon>
        <taxon>Culicini</taxon>
        <taxon>Culex</taxon>
        <taxon>Culex</taxon>
    </lineage>
</organism>
<evidence type="ECO:0000313" key="1">
    <source>
        <dbReference type="EMBL" id="KAL1404264.1"/>
    </source>
</evidence>
<protein>
    <submittedName>
        <fullName evidence="1">Uncharacterized protein</fullName>
    </submittedName>
</protein>
<gene>
    <name evidence="1" type="ORF">pipiens_000848</name>
</gene>
<proteinExistence type="predicted"/>
<dbReference type="AlphaFoldDB" id="A0ABD1E1E1"/>
<sequence>MIVEEDDRNGGGGVGGTINPSSMNFVQYIEEADVGVGELVVDANGGAAATGESTSGANGTRNITFEMVEIDSEGNKHTRTMSYEEALAEGHITTEEADVKGGSSGGSGAAGLVKVLSDITSYSLKS</sequence>